<dbReference type="EMBL" id="FOSC01000006">
    <property type="protein sequence ID" value="SFJ81751.1"/>
    <property type="molecule type" value="Genomic_DNA"/>
</dbReference>
<dbReference type="Gene3D" id="3.30.70.1200">
    <property type="entry name" value="Crispr-associated protein, domain 1"/>
    <property type="match status" value="1"/>
</dbReference>
<dbReference type="Proteomes" id="UP000199445">
    <property type="component" value="Unassembled WGS sequence"/>
</dbReference>
<reference evidence="1 2" key="1">
    <citation type="submission" date="2016-10" db="EMBL/GenBank/DDBJ databases">
        <authorList>
            <person name="de Groot N.N."/>
        </authorList>
    </citation>
    <scope>NUCLEOTIDE SEQUENCE [LARGE SCALE GENOMIC DNA]</scope>
    <source>
        <strain evidence="1 2">IBRC-M 10445</strain>
    </source>
</reference>
<dbReference type="RefSeq" id="WP_218141226.1">
    <property type="nucleotide sequence ID" value="NZ_BMYN01000012.1"/>
</dbReference>
<evidence type="ECO:0000313" key="1">
    <source>
        <dbReference type="EMBL" id="SFJ81751.1"/>
    </source>
</evidence>
<dbReference type="SUPFAM" id="SSF117987">
    <property type="entry name" value="CRISPR-associated protein"/>
    <property type="match status" value="2"/>
</dbReference>
<evidence type="ECO:0000313" key="2">
    <source>
        <dbReference type="Proteomes" id="UP000199445"/>
    </source>
</evidence>
<dbReference type="Pfam" id="PF08798">
    <property type="entry name" value="CRISPR_assoc"/>
    <property type="match status" value="1"/>
</dbReference>
<accession>A0A1I3UIX2</accession>
<dbReference type="InterPro" id="IPR010179">
    <property type="entry name" value="CRISPR-assoc_prot_Cse3"/>
</dbReference>
<dbReference type="Gene3D" id="3.30.70.1210">
    <property type="entry name" value="Crispr-associated protein, domain 2"/>
    <property type="match status" value="1"/>
</dbReference>
<sequence>MMYMSRVRVATDRLDRAKLLSVLSGEAYGNHQLLWRLFSDESDRSFLFRQEMEQDQLSAGENPRGLPLFYVLSEPEPVPVPGLLEVHSKPFSPVLATGDVLVFRLRANPTVSRKTATGRSVRHDVLMDAKTECKREGLDDPEAIRKRMDEAAIQWLEKRSERSGFALESVPQLGGYRQHINKRNNKNIQFSSIDYEGVLRVTDEQRFQETLFRGLGRSKAFGCGMLMVRRR</sequence>
<dbReference type="SMART" id="SM01101">
    <property type="entry name" value="CRISPR_assoc"/>
    <property type="match status" value="1"/>
</dbReference>
<organism evidence="1 2">
    <name type="scientific">Marinobacter persicus</name>
    <dbReference type="NCBI Taxonomy" id="930118"/>
    <lineage>
        <taxon>Bacteria</taxon>
        <taxon>Pseudomonadati</taxon>
        <taxon>Pseudomonadota</taxon>
        <taxon>Gammaproteobacteria</taxon>
        <taxon>Pseudomonadales</taxon>
        <taxon>Marinobacteraceae</taxon>
        <taxon>Marinobacter</taxon>
    </lineage>
</organism>
<dbReference type="NCBIfam" id="TIGR01907">
    <property type="entry name" value="casE_Cse3"/>
    <property type="match status" value="1"/>
</dbReference>
<proteinExistence type="predicted"/>
<name>A0A1I3UIX2_9GAMM</name>
<protein>
    <submittedName>
        <fullName evidence="1">CRISPR-associated protein, Cse3 family</fullName>
    </submittedName>
</protein>
<dbReference type="CDD" id="cd09727">
    <property type="entry name" value="Cas6_I-E"/>
    <property type="match status" value="1"/>
</dbReference>
<keyword evidence="2" id="KW-1185">Reference proteome</keyword>
<dbReference type="AlphaFoldDB" id="A0A1I3UIX2"/>
<gene>
    <name evidence="1" type="ORF">SAMN05216429_10699</name>
</gene>